<feature type="domain" description="TLDc" evidence="2">
    <location>
        <begin position="19"/>
        <end position="188"/>
    </location>
</feature>
<dbReference type="Proteomes" id="UP001059041">
    <property type="component" value="Linkage Group LG25"/>
</dbReference>
<comment type="caution">
    <text evidence="3">The sequence shown here is derived from an EMBL/GenBank/DDBJ whole genome shotgun (WGS) entry which is preliminary data.</text>
</comment>
<reference evidence="3" key="1">
    <citation type="submission" date="2021-02" db="EMBL/GenBank/DDBJ databases">
        <title>Comparative genomics reveals that relaxation of natural selection precedes convergent phenotypic evolution of cavefish.</title>
        <authorList>
            <person name="Peng Z."/>
        </authorList>
    </citation>
    <scope>NUCLEOTIDE SEQUENCE</scope>
    <source>
        <tissue evidence="3">Muscle</tissue>
    </source>
</reference>
<dbReference type="Pfam" id="PF07534">
    <property type="entry name" value="TLD"/>
    <property type="match status" value="1"/>
</dbReference>
<dbReference type="AlphaFoldDB" id="A0A9W7T5N8"/>
<dbReference type="Pfam" id="PF01926">
    <property type="entry name" value="MMR_HSR1"/>
    <property type="match status" value="1"/>
</dbReference>
<evidence type="ECO:0000256" key="1">
    <source>
        <dbReference type="ARBA" id="ARBA00009243"/>
    </source>
</evidence>
<proteinExistence type="inferred from homology"/>
<organism evidence="3 4">
    <name type="scientific">Triplophysa rosa</name>
    <name type="common">Cave loach</name>
    <dbReference type="NCBI Taxonomy" id="992332"/>
    <lineage>
        <taxon>Eukaryota</taxon>
        <taxon>Metazoa</taxon>
        <taxon>Chordata</taxon>
        <taxon>Craniata</taxon>
        <taxon>Vertebrata</taxon>
        <taxon>Euteleostomi</taxon>
        <taxon>Actinopterygii</taxon>
        <taxon>Neopterygii</taxon>
        <taxon>Teleostei</taxon>
        <taxon>Ostariophysi</taxon>
        <taxon>Cypriniformes</taxon>
        <taxon>Nemacheilidae</taxon>
        <taxon>Triplophysa</taxon>
    </lineage>
</organism>
<dbReference type="InterPro" id="IPR027417">
    <property type="entry name" value="P-loop_NTPase"/>
</dbReference>
<protein>
    <submittedName>
        <fullName evidence="3">Interferon-induced protein 44-like</fullName>
    </submittedName>
</protein>
<dbReference type="CDD" id="cd00882">
    <property type="entry name" value="Ras_like_GTPase"/>
    <property type="match status" value="1"/>
</dbReference>
<dbReference type="SUPFAM" id="SSF52540">
    <property type="entry name" value="P-loop containing nucleoside triphosphate hydrolases"/>
    <property type="match status" value="1"/>
</dbReference>
<dbReference type="InterPro" id="IPR006571">
    <property type="entry name" value="TLDc_dom"/>
</dbReference>
<evidence type="ECO:0000313" key="4">
    <source>
        <dbReference type="Proteomes" id="UP001059041"/>
    </source>
</evidence>
<evidence type="ECO:0000259" key="2">
    <source>
        <dbReference type="PROSITE" id="PS51886"/>
    </source>
</evidence>
<dbReference type="PROSITE" id="PS51886">
    <property type="entry name" value="TLDC"/>
    <property type="match status" value="1"/>
</dbReference>
<evidence type="ECO:0000313" key="3">
    <source>
        <dbReference type="EMBL" id="KAI7790766.1"/>
    </source>
</evidence>
<name>A0A9W7T5N8_TRIRA</name>
<dbReference type="PANTHER" id="PTHR14241:SF19">
    <property type="entry name" value="INTERFERON-INDUCED PROTEIN 44-LIKE ISOFORM X1-RELATED"/>
    <property type="match status" value="1"/>
</dbReference>
<accession>A0A9W7T5N8</accession>
<dbReference type="SMART" id="SM00584">
    <property type="entry name" value="TLDc"/>
    <property type="match status" value="1"/>
</dbReference>
<keyword evidence="4" id="KW-1185">Reference proteome</keyword>
<dbReference type="PANTHER" id="PTHR14241">
    <property type="entry name" value="INTERFERON-INDUCED PROTEIN 44"/>
    <property type="match status" value="1"/>
</dbReference>
<dbReference type="InterPro" id="IPR006073">
    <property type="entry name" value="GTP-bd"/>
</dbReference>
<dbReference type="EMBL" id="JAFHDT010000025">
    <property type="protein sequence ID" value="KAI7790766.1"/>
    <property type="molecule type" value="Genomic_DNA"/>
</dbReference>
<sequence>MYRDLALRKHTQKRKYADSLSMANLISNLSNEEKQQLCALLGDVELSLLYKASVHGYDASAFHQRCDHQGPTLLVAYNYSGYVFGGYTSADYTQSGGYITDDKAFLFNVPKHGGNPITIKVNSGCYARVDDSGGPNFGQQLFFCYNNQQTIYYQAYKIGRGSYSFSLNTSVLYGNDTALSECEVYKVTQIVSQVEEKPWRNVLWNAKQKQELMKCIKDYKPLESSVNRIRILMIGPVGAGKSSFFNSINSIFMGRMTSKAMAGSSGTSLTTQFRTYPVKDGREGKPLPFVLCDTMGLEEQSGAGLDIEDISCILQGLIPDRYQFNPVAAFHPNEQKASRSASLQERIHCVVYIIDATKVSLMSSKLEEKLAGIRKKVNSLGVPQIVLMTKVDEACPLVEEDLQKVYISSYIKTKVQEVSSRLGVPVSCVLPVKNYSQELELNLSCDVLLLTALQQMLRFADDYFDDISPQNRFVLGVVLRKHLIALPHGERVPQ</sequence>
<gene>
    <name evidence="3" type="ORF">IRJ41_000657</name>
</gene>
<dbReference type="Gene3D" id="3.40.50.300">
    <property type="entry name" value="P-loop containing nucleotide triphosphate hydrolases"/>
    <property type="match status" value="1"/>
</dbReference>
<dbReference type="GO" id="GO:0005525">
    <property type="term" value="F:GTP binding"/>
    <property type="evidence" value="ECO:0007669"/>
    <property type="project" value="InterPro"/>
</dbReference>
<dbReference type="GO" id="GO:0006955">
    <property type="term" value="P:immune response"/>
    <property type="evidence" value="ECO:0007669"/>
    <property type="project" value="TreeGrafter"/>
</dbReference>
<comment type="similarity">
    <text evidence="1">Belongs to the IFI44 family.</text>
</comment>